<evidence type="ECO:0000256" key="2">
    <source>
        <dbReference type="ARBA" id="ARBA00008585"/>
    </source>
</evidence>
<comment type="similarity">
    <text evidence="2">Belongs to the SCC4/mau-2 family.</text>
</comment>
<dbReference type="GO" id="GO:0007059">
    <property type="term" value="P:chromosome segregation"/>
    <property type="evidence" value="ECO:0007669"/>
    <property type="project" value="UniProtKB-KW"/>
</dbReference>
<dbReference type="Proteomes" id="UP001342314">
    <property type="component" value="Unassembled WGS sequence"/>
</dbReference>
<sequence>MDGQTGSAAPYTAVGEGRDAPSPTKRRKVEPAPSSLPPCLDAGSASSPAGAAVGQASGEHIPLQTRVPAPVTLLALAVSLRATAQSLLPSLAKRPSSASASSQARYAQSYAEYVRAAMGAVAVLRAAVQLTAGASEFSGGRVELRANAMLGETLVDLYEGSGNEKVVAPEAEKAVSRAHPSLAPYVPPVTLLQLRLSLFSSKPLKFIRTTLRRLITSLTSSTPSPALSAATYAAHALTASIPGATVEEKLSAWATVHDLAQQRGDEQVRVVAALGEARLALDAEDYVRASQALGGVHTLLGVDVEGEAQKRVWAPRLLKVQYRLLYCLLKSQVGEAKAARDMLKSTHKLLDAVVATTGGEDAGDEVTFKIPSQSEMYTFAFLASAALYHHEPSGKSPRAQLFGEEGIRIVDQKLNGREVSLPVTSLPAISTSLRRHAALKTRLHLILSALGTMRSAYSDAEKHVHFALHAARAYASSGDTLVKTQIRATLEWAQVRIARAARDGVDEREAETALEGVLAAIEAAIEGSDKGGGVRGAGGAQDDPSPQLVHLQHVAMLSLLLLRMSALPDVLTSAPLTPTATLLRTLTAPSVSAPSASAASRLVSALATALSVPSITASKTALSSALSLTNSMQAMHARAGVLALLGNVFLWTREGEAQKMLHSALRLAQAFGNPAQRSVSLDDGQAALPVGHARLSLWLGEKLLESYRVESRPPPDAAQRIAAQERANSACRRMLEVEARQALGQDKAVKMES</sequence>
<dbReference type="GO" id="GO:0005634">
    <property type="term" value="C:nucleus"/>
    <property type="evidence" value="ECO:0007669"/>
    <property type="project" value="UniProtKB-SubCell"/>
</dbReference>
<evidence type="ECO:0000256" key="7">
    <source>
        <dbReference type="ARBA" id="ARBA00023306"/>
    </source>
</evidence>
<dbReference type="GO" id="GO:0051301">
    <property type="term" value="P:cell division"/>
    <property type="evidence" value="ECO:0007669"/>
    <property type="project" value="UniProtKB-KW"/>
</dbReference>
<dbReference type="Pfam" id="PF10345">
    <property type="entry name" value="Cohesin_load"/>
    <property type="match status" value="1"/>
</dbReference>
<organism evidence="9 10">
    <name type="scientific">Rhodotorula paludigena</name>
    <dbReference type="NCBI Taxonomy" id="86838"/>
    <lineage>
        <taxon>Eukaryota</taxon>
        <taxon>Fungi</taxon>
        <taxon>Dikarya</taxon>
        <taxon>Basidiomycota</taxon>
        <taxon>Pucciniomycotina</taxon>
        <taxon>Microbotryomycetes</taxon>
        <taxon>Sporidiobolales</taxon>
        <taxon>Sporidiobolaceae</taxon>
        <taxon>Rhodotorula</taxon>
    </lineage>
</organism>
<protein>
    <recommendedName>
        <fullName evidence="11">Cohesin loading factor</fullName>
    </recommendedName>
</protein>
<evidence type="ECO:0000313" key="9">
    <source>
        <dbReference type="EMBL" id="GJN87103.1"/>
    </source>
</evidence>
<feature type="compositionally biased region" description="Low complexity" evidence="8">
    <location>
        <begin position="42"/>
        <end position="53"/>
    </location>
</feature>
<dbReference type="GO" id="GO:0007064">
    <property type="term" value="P:mitotic sister chromatid cohesion"/>
    <property type="evidence" value="ECO:0007669"/>
    <property type="project" value="InterPro"/>
</dbReference>
<dbReference type="InterPro" id="IPR019440">
    <property type="entry name" value="MAU2"/>
</dbReference>
<keyword evidence="5" id="KW-0159">Chromosome partition</keyword>
<evidence type="ECO:0000256" key="1">
    <source>
        <dbReference type="ARBA" id="ARBA00004123"/>
    </source>
</evidence>
<keyword evidence="10" id="KW-1185">Reference proteome</keyword>
<dbReference type="AlphaFoldDB" id="A0AAV5GAJ3"/>
<keyword evidence="4" id="KW-0498">Mitosis</keyword>
<keyword evidence="3" id="KW-0132">Cell division</keyword>
<proteinExistence type="inferred from homology"/>
<comment type="subcellular location">
    <subcellularLocation>
        <location evidence="1">Nucleus</location>
    </subcellularLocation>
</comment>
<name>A0AAV5GAJ3_9BASI</name>
<evidence type="ECO:0000256" key="3">
    <source>
        <dbReference type="ARBA" id="ARBA00022618"/>
    </source>
</evidence>
<evidence type="ECO:0000256" key="5">
    <source>
        <dbReference type="ARBA" id="ARBA00022829"/>
    </source>
</evidence>
<reference evidence="9 10" key="1">
    <citation type="submission" date="2021-12" db="EMBL/GenBank/DDBJ databases">
        <title>High titer production of polyol ester of fatty acids by Rhodotorula paludigena BS15 towards product separation-free biomass refinery.</title>
        <authorList>
            <person name="Mano J."/>
            <person name="Ono H."/>
            <person name="Tanaka T."/>
            <person name="Naito K."/>
            <person name="Sushida H."/>
            <person name="Ike M."/>
            <person name="Tokuyasu K."/>
            <person name="Kitaoka M."/>
        </authorList>
    </citation>
    <scope>NUCLEOTIDE SEQUENCE [LARGE SCALE GENOMIC DNA]</scope>
    <source>
        <strain evidence="9 10">BS15</strain>
    </source>
</reference>
<evidence type="ECO:0008006" key="11">
    <source>
        <dbReference type="Google" id="ProtNLM"/>
    </source>
</evidence>
<gene>
    <name evidence="9" type="ORF">Rhopal_000048-T1</name>
</gene>
<evidence type="ECO:0000256" key="8">
    <source>
        <dbReference type="SAM" id="MobiDB-lite"/>
    </source>
</evidence>
<feature type="region of interest" description="Disordered" evidence="8">
    <location>
        <begin position="1"/>
        <end position="53"/>
    </location>
</feature>
<evidence type="ECO:0000256" key="4">
    <source>
        <dbReference type="ARBA" id="ARBA00022776"/>
    </source>
</evidence>
<comment type="caution">
    <text evidence="9">The sequence shown here is derived from an EMBL/GenBank/DDBJ whole genome shotgun (WGS) entry which is preliminary data.</text>
</comment>
<dbReference type="EMBL" id="BQKY01000001">
    <property type="protein sequence ID" value="GJN87103.1"/>
    <property type="molecule type" value="Genomic_DNA"/>
</dbReference>
<keyword evidence="6" id="KW-0539">Nucleus</keyword>
<accession>A0AAV5GAJ3</accession>
<evidence type="ECO:0000313" key="10">
    <source>
        <dbReference type="Proteomes" id="UP001342314"/>
    </source>
</evidence>
<keyword evidence="7" id="KW-0131">Cell cycle</keyword>
<evidence type="ECO:0000256" key="6">
    <source>
        <dbReference type="ARBA" id="ARBA00023242"/>
    </source>
</evidence>